<dbReference type="PANTHER" id="PTHR43153:SF1">
    <property type="entry name" value="ELECTRON TRANSFER FLAVOPROTEIN SUBUNIT ALPHA, MITOCHONDRIAL"/>
    <property type="match status" value="1"/>
</dbReference>
<gene>
    <name evidence="7" type="primary">etfA_19</name>
    <name evidence="7" type="ORF">GALL_480710</name>
</gene>
<proteinExistence type="inferred from homology"/>
<dbReference type="AlphaFoldDB" id="A0A1J5Q369"/>
<dbReference type="InterPro" id="IPR001308">
    <property type="entry name" value="ETF_a/FixB"/>
</dbReference>
<dbReference type="PROSITE" id="PS00696">
    <property type="entry name" value="ETF_ALPHA"/>
    <property type="match status" value="1"/>
</dbReference>
<evidence type="ECO:0000256" key="2">
    <source>
        <dbReference type="ARBA" id="ARBA00022448"/>
    </source>
</evidence>
<dbReference type="InterPro" id="IPR018206">
    <property type="entry name" value="ETF_asu_C_CS"/>
</dbReference>
<dbReference type="FunFam" id="3.40.50.1220:FF:000004">
    <property type="entry name" value="Electron transfer flavoprotein"/>
    <property type="match status" value="1"/>
</dbReference>
<dbReference type="Pfam" id="PF00766">
    <property type="entry name" value="ETF_alpha"/>
    <property type="match status" value="1"/>
</dbReference>
<sequence length="311" mass="31553">MNVSSQAWVVVPDDASIGGLLEAARPLGTPLVALVVGRREVADAVAASGVDRVVWLGAPGDGTPLEAYAPAVGRVVAQASPRVVIGPSTDAGRALLGAVAAVTQAVVLAGVTQLALDGDQVVVERAVNGGFAVRRDRVVAGPAVVALAPGDAVVAGTPVPVEEVDPGALLPLRVIARRVTVRAGVDLGSAKTVVGVGRGLKAREDLALIEDLAAAAGGELACSRPLAEGVDWVGKERYLGISGQTISPDLYVAVGISGQIQHMVGVREAKTIVAVNSDPKAPIFRECDFGIVGDLYTVVPLLAEAFRAARS</sequence>
<evidence type="ECO:0000256" key="3">
    <source>
        <dbReference type="ARBA" id="ARBA00022630"/>
    </source>
</evidence>
<evidence type="ECO:0000313" key="7">
    <source>
        <dbReference type="EMBL" id="OIQ70317.1"/>
    </source>
</evidence>
<keyword evidence="4" id="KW-0274">FAD</keyword>
<dbReference type="PANTHER" id="PTHR43153">
    <property type="entry name" value="ELECTRON TRANSFER FLAVOPROTEIN ALPHA"/>
    <property type="match status" value="1"/>
</dbReference>
<accession>A0A1J5Q369</accession>
<keyword evidence="5" id="KW-0249">Electron transport</keyword>
<dbReference type="EMBL" id="MLJW01004262">
    <property type="protein sequence ID" value="OIQ70317.1"/>
    <property type="molecule type" value="Genomic_DNA"/>
</dbReference>
<reference evidence="7" key="1">
    <citation type="submission" date="2016-10" db="EMBL/GenBank/DDBJ databases">
        <title>Sequence of Gallionella enrichment culture.</title>
        <authorList>
            <person name="Poehlein A."/>
            <person name="Muehling M."/>
            <person name="Daniel R."/>
        </authorList>
    </citation>
    <scope>NUCLEOTIDE SEQUENCE</scope>
</reference>
<organism evidence="7">
    <name type="scientific">mine drainage metagenome</name>
    <dbReference type="NCBI Taxonomy" id="410659"/>
    <lineage>
        <taxon>unclassified sequences</taxon>
        <taxon>metagenomes</taxon>
        <taxon>ecological metagenomes</taxon>
    </lineage>
</organism>
<dbReference type="PIRSF" id="PIRSF000089">
    <property type="entry name" value="Electra_flavoP_a"/>
    <property type="match status" value="1"/>
</dbReference>
<name>A0A1J5Q369_9ZZZZ</name>
<protein>
    <submittedName>
        <fullName evidence="7">Electron transfer flavoprotein subunit alpha</fullName>
    </submittedName>
</protein>
<evidence type="ECO:0000256" key="5">
    <source>
        <dbReference type="ARBA" id="ARBA00022982"/>
    </source>
</evidence>
<comment type="caution">
    <text evidence="7">The sequence shown here is derived from an EMBL/GenBank/DDBJ whole genome shotgun (WGS) entry which is preliminary data.</text>
</comment>
<evidence type="ECO:0000259" key="6">
    <source>
        <dbReference type="SMART" id="SM00893"/>
    </source>
</evidence>
<dbReference type="InterPro" id="IPR029035">
    <property type="entry name" value="DHS-like_NAD/FAD-binding_dom"/>
</dbReference>
<evidence type="ECO:0000256" key="1">
    <source>
        <dbReference type="ARBA" id="ARBA00005817"/>
    </source>
</evidence>
<dbReference type="Gene3D" id="3.40.50.1220">
    <property type="entry name" value="TPP-binding domain"/>
    <property type="match status" value="1"/>
</dbReference>
<dbReference type="InterPro" id="IPR014729">
    <property type="entry name" value="Rossmann-like_a/b/a_fold"/>
</dbReference>
<dbReference type="Pfam" id="PF01012">
    <property type="entry name" value="ETF"/>
    <property type="match status" value="1"/>
</dbReference>
<evidence type="ECO:0000256" key="4">
    <source>
        <dbReference type="ARBA" id="ARBA00022827"/>
    </source>
</evidence>
<dbReference type="Gene3D" id="3.40.50.620">
    <property type="entry name" value="HUPs"/>
    <property type="match status" value="1"/>
</dbReference>
<dbReference type="SUPFAM" id="SSF52402">
    <property type="entry name" value="Adenine nucleotide alpha hydrolases-like"/>
    <property type="match status" value="1"/>
</dbReference>
<dbReference type="InterPro" id="IPR014731">
    <property type="entry name" value="ETF_asu_C"/>
</dbReference>
<feature type="domain" description="Electron transfer flavoprotein alpha/beta-subunit N-terminal" evidence="6">
    <location>
        <begin position="7"/>
        <end position="174"/>
    </location>
</feature>
<dbReference type="GO" id="GO:0033539">
    <property type="term" value="P:fatty acid beta-oxidation using acyl-CoA dehydrogenase"/>
    <property type="evidence" value="ECO:0007669"/>
    <property type="project" value="TreeGrafter"/>
</dbReference>
<dbReference type="GO" id="GO:0009055">
    <property type="term" value="F:electron transfer activity"/>
    <property type="evidence" value="ECO:0007669"/>
    <property type="project" value="InterPro"/>
</dbReference>
<comment type="similarity">
    <text evidence="1">Belongs to the ETF alpha-subunit/FixB family.</text>
</comment>
<keyword evidence="3" id="KW-0285">Flavoprotein</keyword>
<dbReference type="SUPFAM" id="SSF52467">
    <property type="entry name" value="DHS-like NAD/FAD-binding domain"/>
    <property type="match status" value="1"/>
</dbReference>
<dbReference type="GO" id="GO:0050660">
    <property type="term" value="F:flavin adenine dinucleotide binding"/>
    <property type="evidence" value="ECO:0007669"/>
    <property type="project" value="InterPro"/>
</dbReference>
<keyword evidence="2" id="KW-0813">Transport</keyword>
<dbReference type="InterPro" id="IPR014730">
    <property type="entry name" value="ETF_a/b_N"/>
</dbReference>
<dbReference type="SMART" id="SM00893">
    <property type="entry name" value="ETF"/>
    <property type="match status" value="1"/>
</dbReference>